<dbReference type="InterPro" id="IPR015943">
    <property type="entry name" value="WD40/YVTN_repeat-like_dom_sf"/>
</dbReference>
<dbReference type="Proteomes" id="UP000886842">
    <property type="component" value="Unassembled WGS sequence"/>
</dbReference>
<name>A0A9D1KL82_9ACTN</name>
<dbReference type="SUPFAM" id="SSF50969">
    <property type="entry name" value="YVTN repeat-like/Quinoprotein amine dehydrogenase"/>
    <property type="match status" value="2"/>
</dbReference>
<comment type="caution">
    <text evidence="1">The sequence shown here is derived from an EMBL/GenBank/DDBJ whole genome shotgun (WGS) entry which is preliminary data.</text>
</comment>
<reference evidence="1" key="2">
    <citation type="journal article" date="2021" name="PeerJ">
        <title>Extensive microbial diversity within the chicken gut microbiome revealed by metagenomics and culture.</title>
        <authorList>
            <person name="Gilroy R."/>
            <person name="Ravi A."/>
            <person name="Getino M."/>
            <person name="Pursley I."/>
            <person name="Horton D.L."/>
            <person name="Alikhan N.F."/>
            <person name="Baker D."/>
            <person name="Gharbi K."/>
            <person name="Hall N."/>
            <person name="Watson M."/>
            <person name="Adriaenssens E.M."/>
            <person name="Foster-Nyarko E."/>
            <person name="Jarju S."/>
            <person name="Secka A."/>
            <person name="Antonio M."/>
            <person name="Oren A."/>
            <person name="Chaudhuri R.R."/>
            <person name="La Ragione R."/>
            <person name="Hildebrand F."/>
            <person name="Pallen M.J."/>
        </authorList>
    </citation>
    <scope>NUCLEOTIDE SEQUENCE</scope>
    <source>
        <strain evidence="1">ChiGjej1B1-24693</strain>
    </source>
</reference>
<dbReference type="Gene3D" id="2.130.10.10">
    <property type="entry name" value="YVTN repeat-like/Quinoprotein amine dehydrogenase"/>
    <property type="match status" value="1"/>
</dbReference>
<sequence>PALAAPPARARAGELTDLGIAMESINVRLTGSGPDGAGGTNMYALSDGTPVTFSVLSPQTGERLFSWPVPDESLAYGAGVYGVEGGAYFTARSGSATALHYYDHAEQSVTHITTSGSGQPIPNAMIRNVIPDGDTLWFCCYPRSEVYGFDLTTGEVRAFGRASDNGGDYAWGFTKIDDVLYVGTGIGTGQLVAFDTGTGERTEIELAEPPAQIASLGTAGSLLLVPLPGRTGVYDTTSGTWRDDVTGMDKAASAFANGGDPQRAYFRRDDDYWVFDAETLTASSLGFAEHGVSMASLRALEAFPVDDHDVIANFRQNGELIVFDPEADEVSVHEVAVDSAPVIAHSIGIGPEGNVWVGAYLSAGVIATVDTRSREITQLEGPEQGDASAAIGPYLMVSKYPNGVIYRYDSRKPWQWGSNPDTLLTLIDPHLQDRIFEMTAAGDLLAVASVPEYGHLGGALTLVDPDTGDHDVYRNLVTDQGVCALAHRDRTLYVGTTIRGGMSTEPTTTDGHLVEFDLDTREVTSTVVPVPGDETVATLCFGSQDSTLVGITYENNLFTYDITSHEVTSVVDLGITPTGATWGRTPTLRYRKHDGYFYGVGGQKFFRVDAAGELTILDEGHAWKSLTITARGEVYLIDENRVYVHSFA</sequence>
<dbReference type="AlphaFoldDB" id="A0A9D1KL82"/>
<evidence type="ECO:0000313" key="1">
    <source>
        <dbReference type="EMBL" id="HIT74146.1"/>
    </source>
</evidence>
<organism evidence="1 2">
    <name type="scientific">Candidatus Avipropionibacterium avicola</name>
    <dbReference type="NCBI Taxonomy" id="2840701"/>
    <lineage>
        <taxon>Bacteria</taxon>
        <taxon>Bacillati</taxon>
        <taxon>Actinomycetota</taxon>
        <taxon>Actinomycetes</taxon>
        <taxon>Propionibacteriales</taxon>
        <taxon>Propionibacteriaceae</taxon>
        <taxon>Propionibacteriaceae incertae sedis</taxon>
        <taxon>Candidatus Avipropionibacterium</taxon>
    </lineage>
</organism>
<reference evidence="1" key="1">
    <citation type="submission" date="2020-10" db="EMBL/GenBank/DDBJ databases">
        <authorList>
            <person name="Gilroy R."/>
        </authorList>
    </citation>
    <scope>NUCLEOTIDE SEQUENCE</scope>
    <source>
        <strain evidence="1">ChiGjej1B1-24693</strain>
    </source>
</reference>
<feature type="non-terminal residue" evidence="1">
    <location>
        <position position="1"/>
    </location>
</feature>
<evidence type="ECO:0000313" key="2">
    <source>
        <dbReference type="Proteomes" id="UP000886842"/>
    </source>
</evidence>
<protein>
    <submittedName>
        <fullName evidence="1">Uncharacterized protein</fullName>
    </submittedName>
</protein>
<accession>A0A9D1KL82</accession>
<gene>
    <name evidence="1" type="ORF">IAA98_01000</name>
</gene>
<dbReference type="EMBL" id="DVLP01000031">
    <property type="protein sequence ID" value="HIT74146.1"/>
    <property type="molecule type" value="Genomic_DNA"/>
</dbReference>
<dbReference type="InterPro" id="IPR011044">
    <property type="entry name" value="Quino_amine_DH_bsu"/>
</dbReference>
<proteinExistence type="predicted"/>